<dbReference type="InterPro" id="IPR001304">
    <property type="entry name" value="C-type_lectin-like"/>
</dbReference>
<dbReference type="CDD" id="cd00037">
    <property type="entry name" value="CLECT"/>
    <property type="match status" value="1"/>
</dbReference>
<dbReference type="Gene3D" id="3.10.100.10">
    <property type="entry name" value="Mannose-Binding Protein A, subunit A"/>
    <property type="match status" value="1"/>
</dbReference>
<dbReference type="PROSITE" id="PS50041">
    <property type="entry name" value="C_TYPE_LECTIN_2"/>
    <property type="match status" value="1"/>
</dbReference>
<feature type="signal peptide" evidence="2">
    <location>
        <begin position="1"/>
        <end position="17"/>
    </location>
</feature>
<comment type="caution">
    <text evidence="4">The sequence shown here is derived from an EMBL/GenBank/DDBJ whole genome shotgun (WGS) entry which is preliminary data.</text>
</comment>
<organism evidence="4 5">
    <name type="scientific">Mizuhopecten yessoensis</name>
    <name type="common">Japanese scallop</name>
    <name type="synonym">Patinopecten yessoensis</name>
    <dbReference type="NCBI Taxonomy" id="6573"/>
    <lineage>
        <taxon>Eukaryota</taxon>
        <taxon>Metazoa</taxon>
        <taxon>Spiralia</taxon>
        <taxon>Lophotrochozoa</taxon>
        <taxon>Mollusca</taxon>
        <taxon>Bivalvia</taxon>
        <taxon>Autobranchia</taxon>
        <taxon>Pteriomorphia</taxon>
        <taxon>Pectinida</taxon>
        <taxon>Pectinoidea</taxon>
        <taxon>Pectinidae</taxon>
        <taxon>Mizuhopecten</taxon>
    </lineage>
</organism>
<gene>
    <name evidence="4" type="ORF">KP79_PYT10205</name>
</gene>
<protein>
    <submittedName>
        <fullName evidence="4">Brevican core protein</fullName>
    </submittedName>
</protein>
<dbReference type="SMART" id="SM00034">
    <property type="entry name" value="CLECT"/>
    <property type="match status" value="1"/>
</dbReference>
<dbReference type="PANTHER" id="PTHR22803">
    <property type="entry name" value="MANNOSE, PHOSPHOLIPASE, LECTIN RECEPTOR RELATED"/>
    <property type="match status" value="1"/>
</dbReference>
<evidence type="ECO:0000259" key="3">
    <source>
        <dbReference type="PROSITE" id="PS50041"/>
    </source>
</evidence>
<dbReference type="PROSITE" id="PS00615">
    <property type="entry name" value="C_TYPE_LECTIN_1"/>
    <property type="match status" value="1"/>
</dbReference>
<evidence type="ECO:0000256" key="1">
    <source>
        <dbReference type="ARBA" id="ARBA00023157"/>
    </source>
</evidence>
<feature type="chain" id="PRO_5012351982" evidence="2">
    <location>
        <begin position="18"/>
        <end position="162"/>
    </location>
</feature>
<dbReference type="Proteomes" id="UP000242188">
    <property type="component" value="Unassembled WGS sequence"/>
</dbReference>
<dbReference type="EMBL" id="NEDP02004317">
    <property type="protein sequence ID" value="OWF46013.1"/>
    <property type="molecule type" value="Genomic_DNA"/>
</dbReference>
<evidence type="ECO:0000313" key="5">
    <source>
        <dbReference type="Proteomes" id="UP000242188"/>
    </source>
</evidence>
<dbReference type="SUPFAM" id="SSF56436">
    <property type="entry name" value="C-type lectin-like"/>
    <property type="match status" value="1"/>
</dbReference>
<dbReference type="InterPro" id="IPR018378">
    <property type="entry name" value="C-type_lectin_CS"/>
</dbReference>
<reference evidence="4 5" key="1">
    <citation type="journal article" date="2017" name="Nat. Ecol. Evol.">
        <title>Scallop genome provides insights into evolution of bilaterian karyotype and development.</title>
        <authorList>
            <person name="Wang S."/>
            <person name="Zhang J."/>
            <person name="Jiao W."/>
            <person name="Li J."/>
            <person name="Xun X."/>
            <person name="Sun Y."/>
            <person name="Guo X."/>
            <person name="Huan P."/>
            <person name="Dong B."/>
            <person name="Zhang L."/>
            <person name="Hu X."/>
            <person name="Sun X."/>
            <person name="Wang J."/>
            <person name="Zhao C."/>
            <person name="Wang Y."/>
            <person name="Wang D."/>
            <person name="Huang X."/>
            <person name="Wang R."/>
            <person name="Lv J."/>
            <person name="Li Y."/>
            <person name="Zhang Z."/>
            <person name="Liu B."/>
            <person name="Lu W."/>
            <person name="Hui Y."/>
            <person name="Liang J."/>
            <person name="Zhou Z."/>
            <person name="Hou R."/>
            <person name="Li X."/>
            <person name="Liu Y."/>
            <person name="Li H."/>
            <person name="Ning X."/>
            <person name="Lin Y."/>
            <person name="Zhao L."/>
            <person name="Xing Q."/>
            <person name="Dou J."/>
            <person name="Li Y."/>
            <person name="Mao J."/>
            <person name="Guo H."/>
            <person name="Dou H."/>
            <person name="Li T."/>
            <person name="Mu C."/>
            <person name="Jiang W."/>
            <person name="Fu Q."/>
            <person name="Fu X."/>
            <person name="Miao Y."/>
            <person name="Liu J."/>
            <person name="Yu Q."/>
            <person name="Li R."/>
            <person name="Liao H."/>
            <person name="Li X."/>
            <person name="Kong Y."/>
            <person name="Jiang Z."/>
            <person name="Chourrout D."/>
            <person name="Li R."/>
            <person name="Bao Z."/>
        </authorList>
    </citation>
    <scope>NUCLEOTIDE SEQUENCE [LARGE SCALE GENOMIC DNA]</scope>
    <source>
        <strain evidence="4 5">PY_sf001</strain>
    </source>
</reference>
<evidence type="ECO:0000256" key="2">
    <source>
        <dbReference type="SAM" id="SignalP"/>
    </source>
</evidence>
<dbReference type="AlphaFoldDB" id="A0A210QBB7"/>
<sequence>MLLNAAILGVLLVFVEAQSSCPEGWVSNIEACYHISRDTEEWVTAEEMCKLYGATLVQIETLEEDKFLSEHLRNYSQVYNDHEFWIGLSDWALEGNFIWVPEGLTPLYTNWGPGEPDNDHKDQHCTIIYTQEHYQWYDRTCNQQYSYICEKTTSANPGIIIG</sequence>
<dbReference type="InterPro" id="IPR050111">
    <property type="entry name" value="C-type_lectin/snaclec_domain"/>
</dbReference>
<evidence type="ECO:0000313" key="4">
    <source>
        <dbReference type="EMBL" id="OWF46013.1"/>
    </source>
</evidence>
<feature type="domain" description="C-type lectin" evidence="3">
    <location>
        <begin position="32"/>
        <end position="150"/>
    </location>
</feature>
<dbReference type="InterPro" id="IPR016187">
    <property type="entry name" value="CTDL_fold"/>
</dbReference>
<name>A0A210QBB7_MIZYE</name>
<keyword evidence="1" id="KW-1015">Disulfide bond</keyword>
<keyword evidence="2" id="KW-0732">Signal</keyword>
<proteinExistence type="predicted"/>
<dbReference type="OrthoDB" id="6339209at2759"/>
<keyword evidence="5" id="KW-1185">Reference proteome</keyword>
<dbReference type="InterPro" id="IPR016186">
    <property type="entry name" value="C-type_lectin-like/link_sf"/>
</dbReference>
<dbReference type="Pfam" id="PF00059">
    <property type="entry name" value="Lectin_C"/>
    <property type="match status" value="1"/>
</dbReference>
<accession>A0A210QBB7</accession>